<organism evidence="2">
    <name type="scientific">Octopus bimaculoides</name>
    <name type="common">California two-spotted octopus</name>
    <dbReference type="NCBI Taxonomy" id="37653"/>
    <lineage>
        <taxon>Eukaryota</taxon>
        <taxon>Metazoa</taxon>
        <taxon>Spiralia</taxon>
        <taxon>Lophotrochozoa</taxon>
        <taxon>Mollusca</taxon>
        <taxon>Cephalopoda</taxon>
        <taxon>Coleoidea</taxon>
        <taxon>Octopodiformes</taxon>
        <taxon>Octopoda</taxon>
        <taxon>Incirrata</taxon>
        <taxon>Octopodidae</taxon>
        <taxon>Octopus</taxon>
    </lineage>
</organism>
<dbReference type="InterPro" id="IPR027417">
    <property type="entry name" value="P-loop_NTPase"/>
</dbReference>
<gene>
    <name evidence="2" type="ORF">OCBIM_22023091mg</name>
</gene>
<dbReference type="GO" id="GO:0005657">
    <property type="term" value="C:replication fork"/>
    <property type="evidence" value="ECO:0007669"/>
    <property type="project" value="TreeGrafter"/>
</dbReference>
<dbReference type="PANTHER" id="PTHR23274">
    <property type="entry name" value="DNA HELICASE-RELATED"/>
    <property type="match status" value="1"/>
</dbReference>
<dbReference type="InterPro" id="IPR049163">
    <property type="entry name" value="Pif1-like_2B_dom"/>
</dbReference>
<proteinExistence type="predicted"/>
<protein>
    <recommendedName>
        <fullName evidence="1">DNA helicase Pif1-like 2B domain-containing protein</fullName>
    </recommendedName>
</protein>
<accession>A0A0L8H3W1</accession>
<dbReference type="SUPFAM" id="SSF52540">
    <property type="entry name" value="P-loop containing nucleoside triphosphate hydrolases"/>
    <property type="match status" value="1"/>
</dbReference>
<reference evidence="2" key="1">
    <citation type="submission" date="2015-07" db="EMBL/GenBank/DDBJ databases">
        <title>MeaNS - Measles Nucleotide Surveillance Program.</title>
        <authorList>
            <person name="Tran T."/>
            <person name="Druce J."/>
        </authorList>
    </citation>
    <scope>NUCLEOTIDE SEQUENCE</scope>
    <source>
        <strain evidence="2">UCB-OBI-ISO-001</strain>
        <tissue evidence="2">Gonad</tissue>
    </source>
</reference>
<name>A0A0L8H3W1_OCTBM</name>
<dbReference type="Pfam" id="PF21530">
    <property type="entry name" value="Pif1_2B_dom"/>
    <property type="match status" value="1"/>
</dbReference>
<dbReference type="PANTHER" id="PTHR23274:SF51">
    <property type="entry name" value="OS03G0423850 PROTEIN"/>
    <property type="match status" value="1"/>
</dbReference>
<evidence type="ECO:0000259" key="1">
    <source>
        <dbReference type="Pfam" id="PF21530"/>
    </source>
</evidence>
<sequence length="84" mass="9559">YLNTLNISGLPSHILKLKTNTLIILLCTIDQANGMYNGEELPFTFIRQLFPIRLAMAMTINKSQVQTFEKIGLYLPKPDLCMDN</sequence>
<dbReference type="EMBL" id="KQ419346">
    <property type="protein sequence ID" value="KOF83887.1"/>
    <property type="molecule type" value="Genomic_DNA"/>
</dbReference>
<dbReference type="AlphaFoldDB" id="A0A0L8H3W1"/>
<feature type="domain" description="DNA helicase Pif1-like 2B" evidence="1">
    <location>
        <begin position="1"/>
        <end position="41"/>
    </location>
</feature>
<evidence type="ECO:0000313" key="2">
    <source>
        <dbReference type="EMBL" id="KOF83887.1"/>
    </source>
</evidence>
<dbReference type="STRING" id="37653.A0A0L8H3W1"/>
<dbReference type="GO" id="GO:0006260">
    <property type="term" value="P:DNA replication"/>
    <property type="evidence" value="ECO:0007669"/>
    <property type="project" value="TreeGrafter"/>
</dbReference>
<feature type="non-terminal residue" evidence="2">
    <location>
        <position position="84"/>
    </location>
</feature>
<feature type="non-terminal residue" evidence="2">
    <location>
        <position position="1"/>
    </location>
</feature>